<dbReference type="PANTHER" id="PTHR11339:SF373">
    <property type="entry name" value="VWFD DOMAIN-CONTAINING PROTEIN"/>
    <property type="match status" value="1"/>
</dbReference>
<organism evidence="8 9">
    <name type="scientific">Clavelina lepadiformis</name>
    <name type="common">Light-bulb sea squirt</name>
    <name type="synonym">Ascidia lepadiformis</name>
    <dbReference type="NCBI Taxonomy" id="159417"/>
    <lineage>
        <taxon>Eukaryota</taxon>
        <taxon>Metazoa</taxon>
        <taxon>Chordata</taxon>
        <taxon>Tunicata</taxon>
        <taxon>Ascidiacea</taxon>
        <taxon>Aplousobranchia</taxon>
        <taxon>Clavelinidae</taxon>
        <taxon>Clavelina</taxon>
    </lineage>
</organism>
<dbReference type="CDD" id="cd19941">
    <property type="entry name" value="TIL"/>
    <property type="match status" value="4"/>
</dbReference>
<dbReference type="SUPFAM" id="SSF57567">
    <property type="entry name" value="Serine protease inhibitors"/>
    <property type="match status" value="4"/>
</dbReference>
<dbReference type="Pfam" id="PF00147">
    <property type="entry name" value="Fibrinogen_C"/>
    <property type="match status" value="1"/>
</dbReference>
<name>A0ABP0GSX4_CLALP</name>
<dbReference type="SMART" id="SM00216">
    <property type="entry name" value="VWD"/>
    <property type="match status" value="4"/>
</dbReference>
<evidence type="ECO:0000259" key="6">
    <source>
        <dbReference type="PROSITE" id="PS51233"/>
    </source>
</evidence>
<evidence type="ECO:0000256" key="3">
    <source>
        <dbReference type="PROSITE-ProRule" id="PRU00059"/>
    </source>
</evidence>
<dbReference type="Pfam" id="PF01826">
    <property type="entry name" value="TIL"/>
    <property type="match status" value="3"/>
</dbReference>
<dbReference type="Pfam" id="PF00094">
    <property type="entry name" value="VWD"/>
    <property type="match status" value="4"/>
</dbReference>
<dbReference type="SMART" id="SM00042">
    <property type="entry name" value="CUB"/>
    <property type="match status" value="3"/>
</dbReference>
<dbReference type="PROSITE" id="PS01180">
    <property type="entry name" value="CUB"/>
    <property type="match status" value="3"/>
</dbReference>
<feature type="domain" description="CUB" evidence="5">
    <location>
        <begin position="148"/>
        <end position="254"/>
    </location>
</feature>
<feature type="domain" description="VWFD" evidence="6">
    <location>
        <begin position="745"/>
        <end position="928"/>
    </location>
</feature>
<dbReference type="Pfam" id="PF08742">
    <property type="entry name" value="C8"/>
    <property type="match status" value="4"/>
</dbReference>
<evidence type="ECO:0000259" key="5">
    <source>
        <dbReference type="PROSITE" id="PS01180"/>
    </source>
</evidence>
<dbReference type="NCBIfam" id="NF040941">
    <property type="entry name" value="GGGWT_bact"/>
    <property type="match status" value="1"/>
</dbReference>
<dbReference type="PROSITE" id="PS51233">
    <property type="entry name" value="VWFD"/>
    <property type="match status" value="4"/>
</dbReference>
<feature type="domain" description="VWFD" evidence="6">
    <location>
        <begin position="1087"/>
        <end position="1265"/>
    </location>
</feature>
<dbReference type="EMBL" id="CAWYQH010000141">
    <property type="protein sequence ID" value="CAK8694757.1"/>
    <property type="molecule type" value="Genomic_DNA"/>
</dbReference>
<dbReference type="CDD" id="cd00041">
    <property type="entry name" value="CUB"/>
    <property type="match status" value="3"/>
</dbReference>
<dbReference type="InterPro" id="IPR000859">
    <property type="entry name" value="CUB_dom"/>
</dbReference>
<comment type="caution">
    <text evidence="3">Lacks conserved residue(s) required for the propagation of feature annotation.</text>
</comment>
<feature type="chain" id="PRO_5047475284" evidence="4">
    <location>
        <begin position="26"/>
        <end position="2024"/>
    </location>
</feature>
<feature type="domain" description="CUB" evidence="5">
    <location>
        <begin position="36"/>
        <end position="142"/>
    </location>
</feature>
<dbReference type="Pfam" id="PF00431">
    <property type="entry name" value="CUB"/>
    <property type="match status" value="3"/>
</dbReference>
<dbReference type="InterPro" id="IPR036056">
    <property type="entry name" value="Fibrinogen-like_C"/>
</dbReference>
<feature type="domain" description="VWFD" evidence="6">
    <location>
        <begin position="1471"/>
        <end position="1648"/>
    </location>
</feature>
<dbReference type="InterPro" id="IPR014853">
    <property type="entry name" value="VWF/SSPO/ZAN-like_Cys-rich_dom"/>
</dbReference>
<keyword evidence="2" id="KW-0325">Glycoprotein</keyword>
<dbReference type="SMART" id="SM00186">
    <property type="entry name" value="FBG"/>
    <property type="match status" value="1"/>
</dbReference>
<feature type="domain" description="CUB" evidence="5">
    <location>
        <begin position="256"/>
        <end position="361"/>
    </location>
</feature>
<evidence type="ECO:0000313" key="9">
    <source>
        <dbReference type="Proteomes" id="UP001642483"/>
    </source>
</evidence>
<dbReference type="InterPro" id="IPR036084">
    <property type="entry name" value="Ser_inhib-like_sf"/>
</dbReference>
<evidence type="ECO:0000256" key="4">
    <source>
        <dbReference type="SAM" id="SignalP"/>
    </source>
</evidence>
<dbReference type="PROSITE" id="PS51406">
    <property type="entry name" value="FIBRINOGEN_C_2"/>
    <property type="match status" value="1"/>
</dbReference>
<dbReference type="InterPro" id="IPR001846">
    <property type="entry name" value="VWF_type-D"/>
</dbReference>
<protein>
    <submittedName>
        <fullName evidence="8">Uncharacterized protein</fullName>
    </submittedName>
</protein>
<sequence>MLLLPVKMMITLTGFVLFQLAVVSGRENPAYLLDGCGGNLQATDSWAQFQSPGYPGNYMDNLDCEWIITTNMLFPIILKFKNFATEAIYDYVDIVDGSVTLRYAGQTKAAVPYVSRSSRLTVRFHSDSSINFKGFQTFFKRASPQQECREVLTAQTTSTEFTSPSFPNYPGNRECFWWISSSEGTYAQITFSEFFLHSSDDYVEIFDGLNSLVTLSGTILTERTYTSNNNKLAVYFHSDDSGSAKGFRASYQSVQCGGEYLVNDVRYRTISSPGYPFSSGNNLECNYVFRAETGNKVQIILDVDTEAGYDYVKLFDGENLIATLDNETAYEFISTGNTLTLAYYTDSSTVHPGFYAKYKQLVTLPEEATCTASGDPHYTTFDGKRFDFMGTCSYVLVSSPATDKSPKFVIEGVNGNRYGNTRVSYLERVIVRIDNYPPITMETGKKITVGKKPYNLGSHLFKKSVVMYKSGNSVHFKTAFGLQFLYSDANIRIILSQKFARIVNGLCGDFNGVSEDINDPVEFASQHLTDSKNECEADKSAPSCSPEKQARFNELCSILREESECFKDCNLDRSSYIENCVFDACAFEEILEALEQNVASFAATCQRRGKQVCNWREITKTPLLCLLHSHYELQTPQCPEICVAAGINDLSCNATGFVEGCQCDDGFVLSDDECVPRSHCGCSVEDEDEIVYYKDGQSFYKDNTCTQKCVCKDGRVKCSNSPCQEGEICDAEQGQCVIPRGGGEAVGSAWGDPHYRTFDGSGYYDFYGVCSYIFVETYMFDRNDSKWFQIISRNERRHRNTVVSYIRDLTIKVGKLVFQLEKKGAFKVNGKVAQQYIAPDVKVSPSGTSIILKTKHGVQVTFDGNKATVRLPFTYKNKVRGLLGDYNGNPKDDLLLKSGDITTDYNDLARSYQVGQCANTETPVFICSEQQKQKWSSNGNCGMLTQNGGAFAECHEVIDAENFLGKCVVDVCASEGDRKSLKESLESYASECQKRGIKLCNWRADTGFAMECPANSHYEGCATACPNTCASPLAAVSCDVPNEVEDCVCNIGYIRDGRRCVSKSECGTMRDNEVYTSKEKASLPELNHCVASGDPHYTTFDGKKFDFMGICSYVFVKNTDDSMDSFSVEVENENRGGNNAVSFLSKIHIFVDGVPAIELSKGRKLKVGGKKVNSNYINKKAGVSVTLTPSHLVLKTAFGLQVNYDGNHYIKVTVPKCYAGKVEGLGGNMNGSPDDDIQDKDTKEIIENPNTFAEQYRTNTKTECVPPPPITPVDCPQLKEFQAKCTIMTKPEGCFNECHPFVNPESYFEDCVFDSCRFSDPNDAQEQNIAAYTKECQDAGADICNWREMTGLRLSCPVNSHYSLCNSRCPDKCGAEDIAACDERCEEGCACDDGFVLSGEDCILESECGCTDEEGIYYKTGESFYKDETCKEKCSCGNGGIFSCNWKSCNFGEMCGKNKLEQTDCVESSSKTGEASGDPHYKTFDGSGWYDFMGICTYTLVEIHGFNMSNPMWFSIESKNEHRYGRTHVSYLEYIIVRLQNPKLVVKLEKGPKFTINGQRALEYLTPTLSVRQAGRSTLLKTKSGLQVSFDGNRVAVTLPSTYKTKVRGLLGNYNDDPSDDLEAKSGEIVKDYNKLAESYVVGTCASVTPPQFVCSPANTAKYGNRQHCGALTSASGPFQACHDVVDPATFARTCVFDVCVSGGNKEILQEAFGSYASQCQYQGVRLCNWRVVLGFPNLDCPENSHYEGCSTPCPDSCASPFASQNCDIDGDVEACVCDYGFIKEGNKCIRKANCTILVDGTYQDKRQASSCQDLLEKGSTESGVYALQIYPDDKKIQVYCDQETDGGGWMMFQRRMDGSVDFFKNWQDYVTGFGNVDGEHWLGLENLQQITDTGEYELRVDLEDWEKNRRYAKYSTFSIGPPADNYRLTVKGYSGDARDGLMRHSGHTFSTTDRNNDGHNCSGHYNGAWWYAACYVGGSNLNGKYLRGRHSNRGGVDWLPWLGTYSLKISEMKIRPTKLPFSK</sequence>
<feature type="domain" description="VWFD" evidence="6">
    <location>
        <begin position="368"/>
        <end position="557"/>
    </location>
</feature>
<dbReference type="InterPro" id="IPR002919">
    <property type="entry name" value="TIL_dom"/>
</dbReference>
<feature type="domain" description="Fibrinogen C-terminal" evidence="7">
    <location>
        <begin position="1803"/>
        <end position="2019"/>
    </location>
</feature>
<dbReference type="InterPro" id="IPR025615">
    <property type="entry name" value="TILa_dom"/>
</dbReference>
<dbReference type="InterPro" id="IPR035914">
    <property type="entry name" value="Sperma_CUB_dom_sf"/>
</dbReference>
<dbReference type="InterPro" id="IPR014716">
    <property type="entry name" value="Fibrinogen_a/b/g_C_1"/>
</dbReference>
<keyword evidence="1 3" id="KW-1015">Disulfide bond</keyword>
<dbReference type="InterPro" id="IPR002181">
    <property type="entry name" value="Fibrinogen_a/b/g_C_dom"/>
</dbReference>
<gene>
    <name evidence="8" type="ORF">CVLEPA_LOCUS28099</name>
</gene>
<keyword evidence="4" id="KW-0732">Signal</keyword>
<accession>A0ABP0GSX4</accession>
<dbReference type="Gene3D" id="3.90.215.10">
    <property type="entry name" value="Gamma Fibrinogen, chain A, domain 1"/>
    <property type="match status" value="1"/>
</dbReference>
<evidence type="ECO:0000256" key="1">
    <source>
        <dbReference type="ARBA" id="ARBA00023157"/>
    </source>
</evidence>
<keyword evidence="9" id="KW-1185">Reference proteome</keyword>
<dbReference type="Pfam" id="PF12714">
    <property type="entry name" value="TILa"/>
    <property type="match status" value="1"/>
</dbReference>
<dbReference type="InterPro" id="IPR050780">
    <property type="entry name" value="Mucin_vWF_Thrombospondin_sf"/>
</dbReference>
<dbReference type="SUPFAM" id="SSF49854">
    <property type="entry name" value="Spermadhesin, CUB domain"/>
    <property type="match status" value="3"/>
</dbReference>
<dbReference type="Gene3D" id="2.60.120.290">
    <property type="entry name" value="Spermadhesin, CUB domain"/>
    <property type="match status" value="3"/>
</dbReference>
<dbReference type="SMART" id="SM00832">
    <property type="entry name" value="C8"/>
    <property type="match status" value="4"/>
</dbReference>
<dbReference type="PANTHER" id="PTHR11339">
    <property type="entry name" value="EXTRACELLULAR MATRIX GLYCOPROTEIN RELATED"/>
    <property type="match status" value="1"/>
</dbReference>
<dbReference type="SUPFAM" id="SSF56496">
    <property type="entry name" value="Fibrinogen C-terminal domain-like"/>
    <property type="match status" value="1"/>
</dbReference>
<comment type="caution">
    <text evidence="8">The sequence shown here is derived from an EMBL/GenBank/DDBJ whole genome shotgun (WGS) entry which is preliminary data.</text>
</comment>
<dbReference type="Gene3D" id="2.10.25.10">
    <property type="entry name" value="Laminin"/>
    <property type="match status" value="4"/>
</dbReference>
<dbReference type="Proteomes" id="UP001642483">
    <property type="component" value="Unassembled WGS sequence"/>
</dbReference>
<dbReference type="CDD" id="cd00087">
    <property type="entry name" value="FReD"/>
    <property type="match status" value="1"/>
</dbReference>
<evidence type="ECO:0000313" key="8">
    <source>
        <dbReference type="EMBL" id="CAK8694757.1"/>
    </source>
</evidence>
<reference evidence="8 9" key="1">
    <citation type="submission" date="2024-02" db="EMBL/GenBank/DDBJ databases">
        <authorList>
            <person name="Daric V."/>
            <person name="Darras S."/>
        </authorList>
    </citation>
    <scope>NUCLEOTIDE SEQUENCE [LARGE SCALE GENOMIC DNA]</scope>
</reference>
<feature type="signal peptide" evidence="4">
    <location>
        <begin position="1"/>
        <end position="25"/>
    </location>
</feature>
<proteinExistence type="predicted"/>
<feature type="disulfide bond" evidence="3">
    <location>
        <begin position="148"/>
        <end position="175"/>
    </location>
</feature>
<evidence type="ECO:0000259" key="7">
    <source>
        <dbReference type="PROSITE" id="PS51406"/>
    </source>
</evidence>
<evidence type="ECO:0000256" key="2">
    <source>
        <dbReference type="ARBA" id="ARBA00023180"/>
    </source>
</evidence>